<reference evidence="13" key="2">
    <citation type="submission" date="2025-08" db="UniProtKB">
        <authorList>
            <consortium name="Ensembl"/>
        </authorList>
    </citation>
    <scope>IDENTIFICATION</scope>
</reference>
<dbReference type="InParanoid" id="A0A7N5JT70"/>
<dbReference type="Ensembl" id="ENSAMET00000028268.1">
    <property type="protein sequence ID" value="ENSAMEP00000029939.1"/>
    <property type="gene ID" value="ENSAMEG00000031246.1"/>
</dbReference>
<feature type="domain" description="Calsyntenin C-terminal" evidence="12">
    <location>
        <begin position="1"/>
        <end position="50"/>
    </location>
</feature>
<dbReference type="Pfam" id="PF19699">
    <property type="entry name" value="CLSTN_C"/>
    <property type="match status" value="1"/>
</dbReference>
<dbReference type="PANTHER" id="PTHR14139">
    <property type="entry name" value="CALSYNTENIN"/>
    <property type="match status" value="1"/>
</dbReference>
<feature type="signal peptide" evidence="11">
    <location>
        <begin position="1"/>
        <end position="15"/>
    </location>
</feature>
<dbReference type="AlphaFoldDB" id="A0A7N5JT70"/>
<keyword evidence="8" id="KW-0472">Membrane</keyword>
<reference evidence="13 14" key="1">
    <citation type="journal article" date="2010" name="Nature">
        <title>The sequence and de novo assembly of the giant panda genome.</title>
        <authorList>
            <person name="Li R."/>
            <person name="Fan W."/>
            <person name="Tian G."/>
            <person name="Zhu H."/>
            <person name="He L."/>
            <person name="Cai J."/>
            <person name="Huang Q."/>
            <person name="Cai Q."/>
            <person name="Li B."/>
            <person name="Bai Y."/>
            <person name="Zhang Z."/>
            <person name="Zhang Y."/>
            <person name="Wang W."/>
            <person name="Li J."/>
            <person name="Wei F."/>
            <person name="Li H."/>
            <person name="Jian M."/>
            <person name="Li J."/>
            <person name="Zhang Z."/>
            <person name="Nielsen R."/>
            <person name="Li D."/>
            <person name="Gu W."/>
            <person name="Yang Z."/>
            <person name="Xuan Z."/>
            <person name="Ryder O.A."/>
            <person name="Leung F.C."/>
            <person name="Zhou Y."/>
            <person name="Cao J."/>
            <person name="Sun X."/>
            <person name="Fu Y."/>
            <person name="Fang X."/>
            <person name="Guo X."/>
            <person name="Wang B."/>
            <person name="Hou R."/>
            <person name="Shen F."/>
            <person name="Mu B."/>
            <person name="Ni P."/>
            <person name="Lin R."/>
            <person name="Qian W."/>
            <person name="Wang G."/>
            <person name="Yu C."/>
            <person name="Nie W."/>
            <person name="Wang J."/>
            <person name="Wu Z."/>
            <person name="Liang H."/>
            <person name="Min J."/>
            <person name="Wu Q."/>
            <person name="Cheng S."/>
            <person name="Ruan J."/>
            <person name="Wang M."/>
            <person name="Shi Z."/>
            <person name="Wen M."/>
            <person name="Liu B."/>
            <person name="Ren X."/>
            <person name="Zheng H."/>
            <person name="Dong D."/>
            <person name="Cook K."/>
            <person name="Shan G."/>
            <person name="Zhang H."/>
            <person name="Kosiol C."/>
            <person name="Xie X."/>
            <person name="Lu Z."/>
            <person name="Zheng H."/>
            <person name="Li Y."/>
            <person name="Steiner C.C."/>
            <person name="Lam T.T."/>
            <person name="Lin S."/>
            <person name="Zhang Q."/>
            <person name="Li G."/>
            <person name="Tian J."/>
            <person name="Gong T."/>
            <person name="Liu H."/>
            <person name="Zhang D."/>
            <person name="Fang L."/>
            <person name="Ye C."/>
            <person name="Zhang J."/>
            <person name="Hu W."/>
            <person name="Xu A."/>
            <person name="Ren Y."/>
            <person name="Zhang G."/>
            <person name="Bruford M.W."/>
            <person name="Li Q."/>
            <person name="Ma L."/>
            <person name="Guo Y."/>
            <person name="An N."/>
            <person name="Hu Y."/>
            <person name="Zheng Y."/>
            <person name="Shi Y."/>
            <person name="Li Z."/>
            <person name="Liu Q."/>
            <person name="Chen Y."/>
            <person name="Zhao J."/>
            <person name="Qu N."/>
            <person name="Zhao S."/>
            <person name="Tian F."/>
            <person name="Wang X."/>
            <person name="Wang H."/>
            <person name="Xu L."/>
            <person name="Liu X."/>
            <person name="Vinar T."/>
            <person name="Wang Y."/>
            <person name="Lam T.W."/>
            <person name="Yiu S.M."/>
            <person name="Liu S."/>
            <person name="Zhang H."/>
            <person name="Li D."/>
            <person name="Huang Y."/>
            <person name="Wang X."/>
            <person name="Yang G."/>
            <person name="Jiang Z."/>
            <person name="Wang J."/>
            <person name="Qin N."/>
            <person name="Li L."/>
            <person name="Li J."/>
            <person name="Bolund L."/>
            <person name="Kristiansen K."/>
            <person name="Wong G.K."/>
            <person name="Olson M."/>
            <person name="Zhang X."/>
            <person name="Li S."/>
            <person name="Yang H."/>
            <person name="Wang J."/>
            <person name="Wang J."/>
        </authorList>
    </citation>
    <scope>NUCLEOTIDE SEQUENCE [LARGE SCALE GENOMIC DNA]</scope>
</reference>
<feature type="compositionally biased region" description="Basic and acidic residues" evidence="10">
    <location>
        <begin position="20"/>
        <end position="31"/>
    </location>
</feature>
<keyword evidence="7" id="KW-1133">Transmembrane helix</keyword>
<evidence type="ECO:0000313" key="13">
    <source>
        <dbReference type="Ensembl" id="ENSAMEP00000029939.1"/>
    </source>
</evidence>
<reference evidence="13" key="3">
    <citation type="submission" date="2025-09" db="UniProtKB">
        <authorList>
            <consortium name="Ensembl"/>
        </authorList>
    </citation>
    <scope>IDENTIFICATION</scope>
</reference>
<evidence type="ECO:0000256" key="5">
    <source>
        <dbReference type="ARBA" id="ARBA00022837"/>
    </source>
</evidence>
<accession>A0A7N5JT70</accession>
<evidence type="ECO:0000256" key="6">
    <source>
        <dbReference type="ARBA" id="ARBA00022889"/>
    </source>
</evidence>
<evidence type="ECO:0000256" key="3">
    <source>
        <dbReference type="ARBA" id="ARBA00022729"/>
    </source>
</evidence>
<dbReference type="PANTHER" id="PTHR14139:SF4">
    <property type="entry name" value="CALSYNTENIN-1"/>
    <property type="match status" value="1"/>
</dbReference>
<name>A0A7N5JT70_AILME</name>
<keyword evidence="4" id="KW-0677">Repeat</keyword>
<dbReference type="GO" id="GO:0009986">
    <property type="term" value="C:cell surface"/>
    <property type="evidence" value="ECO:0007669"/>
    <property type="project" value="TreeGrafter"/>
</dbReference>
<keyword evidence="3 11" id="KW-0732">Signal</keyword>
<evidence type="ECO:0000256" key="4">
    <source>
        <dbReference type="ARBA" id="ARBA00022737"/>
    </source>
</evidence>
<evidence type="ECO:0000256" key="7">
    <source>
        <dbReference type="ARBA" id="ARBA00022989"/>
    </source>
</evidence>
<dbReference type="GO" id="GO:0051965">
    <property type="term" value="P:positive regulation of synapse assembly"/>
    <property type="evidence" value="ECO:0007669"/>
    <property type="project" value="TreeGrafter"/>
</dbReference>
<evidence type="ECO:0000256" key="11">
    <source>
        <dbReference type="SAM" id="SignalP"/>
    </source>
</evidence>
<evidence type="ECO:0000256" key="10">
    <source>
        <dbReference type="SAM" id="MobiDB-lite"/>
    </source>
</evidence>
<evidence type="ECO:0000256" key="2">
    <source>
        <dbReference type="ARBA" id="ARBA00022692"/>
    </source>
</evidence>
<keyword evidence="5" id="KW-0106">Calcium</keyword>
<evidence type="ECO:0000256" key="9">
    <source>
        <dbReference type="ARBA" id="ARBA00023180"/>
    </source>
</evidence>
<comment type="subcellular location">
    <subcellularLocation>
        <location evidence="1">Membrane</location>
        <topology evidence="1">Single-pass type I membrane protein</topology>
    </subcellularLocation>
</comment>
<dbReference type="GO" id="GO:0050806">
    <property type="term" value="P:positive regulation of synaptic transmission"/>
    <property type="evidence" value="ECO:0007669"/>
    <property type="project" value="TreeGrafter"/>
</dbReference>
<keyword evidence="14" id="KW-1185">Reference proteome</keyword>
<dbReference type="InterPro" id="IPR045588">
    <property type="entry name" value="CLSTN_C"/>
</dbReference>
<organism evidence="13 14">
    <name type="scientific">Ailuropoda melanoleuca</name>
    <name type="common">Giant panda</name>
    <dbReference type="NCBI Taxonomy" id="9646"/>
    <lineage>
        <taxon>Eukaryota</taxon>
        <taxon>Metazoa</taxon>
        <taxon>Chordata</taxon>
        <taxon>Craniata</taxon>
        <taxon>Vertebrata</taxon>
        <taxon>Euteleostomi</taxon>
        <taxon>Mammalia</taxon>
        <taxon>Eutheria</taxon>
        <taxon>Laurasiatheria</taxon>
        <taxon>Carnivora</taxon>
        <taxon>Caniformia</taxon>
        <taxon>Ursidae</taxon>
        <taxon>Ailuropoda</taxon>
    </lineage>
</organism>
<keyword evidence="9" id="KW-0325">Glycoprotein</keyword>
<sequence length="113" mass="13114">FLVFMIILGVFRIRAAHQRTMRDRDSGKENELDWDDSALTITVNPMETYEDQHSSEEEEEEEEESEDGGEEDDITSAESESSEEEEGAGEQEEDPQHVNRQQQLEWDDSTLPY</sequence>
<protein>
    <recommendedName>
        <fullName evidence="12">Calsyntenin C-terminal domain-containing protein</fullName>
    </recommendedName>
</protein>
<evidence type="ECO:0000313" key="14">
    <source>
        <dbReference type="Proteomes" id="UP000008912"/>
    </source>
</evidence>
<dbReference type="GO" id="GO:0045211">
    <property type="term" value="C:postsynaptic membrane"/>
    <property type="evidence" value="ECO:0007669"/>
    <property type="project" value="TreeGrafter"/>
</dbReference>
<dbReference type="GO" id="GO:0007155">
    <property type="term" value="P:cell adhesion"/>
    <property type="evidence" value="ECO:0007669"/>
    <property type="project" value="UniProtKB-KW"/>
</dbReference>
<evidence type="ECO:0000259" key="12">
    <source>
        <dbReference type="Pfam" id="PF19699"/>
    </source>
</evidence>
<evidence type="ECO:0000256" key="1">
    <source>
        <dbReference type="ARBA" id="ARBA00004479"/>
    </source>
</evidence>
<proteinExistence type="predicted"/>
<dbReference type="GeneTree" id="ENSGT00950000183086"/>
<dbReference type="Proteomes" id="UP000008912">
    <property type="component" value="Unassembled WGS sequence"/>
</dbReference>
<keyword evidence="2" id="KW-0812">Transmembrane</keyword>
<feature type="region of interest" description="Disordered" evidence="10">
    <location>
        <begin position="18"/>
        <end position="113"/>
    </location>
</feature>
<feature type="compositionally biased region" description="Acidic residues" evidence="10">
    <location>
        <begin position="56"/>
        <end position="93"/>
    </location>
</feature>
<keyword evidence="6" id="KW-0130">Cell adhesion</keyword>
<evidence type="ECO:0000256" key="8">
    <source>
        <dbReference type="ARBA" id="ARBA00023136"/>
    </source>
</evidence>
<feature type="chain" id="PRO_5031244655" description="Calsyntenin C-terminal domain-containing protein" evidence="11">
    <location>
        <begin position="16"/>
        <end position="113"/>
    </location>
</feature>